<dbReference type="Proteomes" id="UP000663889">
    <property type="component" value="Unassembled WGS sequence"/>
</dbReference>
<evidence type="ECO:0000313" key="2">
    <source>
        <dbReference type="Proteomes" id="UP000663889"/>
    </source>
</evidence>
<proteinExistence type="predicted"/>
<dbReference type="EMBL" id="CAJNOU010008061">
    <property type="protein sequence ID" value="CAF1533759.1"/>
    <property type="molecule type" value="Genomic_DNA"/>
</dbReference>
<accession>A0A815VR64</accession>
<organism evidence="1 2">
    <name type="scientific">Rotaria sordida</name>
    <dbReference type="NCBI Taxonomy" id="392033"/>
    <lineage>
        <taxon>Eukaryota</taxon>
        <taxon>Metazoa</taxon>
        <taxon>Spiralia</taxon>
        <taxon>Gnathifera</taxon>
        <taxon>Rotifera</taxon>
        <taxon>Eurotatoria</taxon>
        <taxon>Bdelloidea</taxon>
        <taxon>Philodinida</taxon>
        <taxon>Philodinidae</taxon>
        <taxon>Rotaria</taxon>
    </lineage>
</organism>
<evidence type="ECO:0000313" key="1">
    <source>
        <dbReference type="EMBL" id="CAF1533759.1"/>
    </source>
</evidence>
<dbReference type="AlphaFoldDB" id="A0A815VR64"/>
<name>A0A815VR64_9BILA</name>
<protein>
    <submittedName>
        <fullName evidence="1">Uncharacterized protein</fullName>
    </submittedName>
</protein>
<sequence>EKYLDNELYSRIKEQQSIIDELETFSGTHSYQLEVKEDHDLHNTNTLLMTLDESPIKSQTIVRLEEQAPSSIRRLTAKLRHSVAASASVFAEKIAPGQGKMLLELAQLDDLSERRSSTSSRSSKTPIDEEHLQYLIDMYHAYEKQHLPYQEQIRVLTLIPKSWKLSSPIIQQKFHCTDHAVKLARKLGKSSCTPLHMEVKAPKTRQRLELQKLDYFISWLLEADLLISIPWGNTNLKLENGQVISIPKQMLQAQQSQIVHLYQNHCNKLNISSMSDRTVYSILQNLNASEKKVISGIDEFVKDASEGWLNLKKIIQQLHLSNEHKTKLNTMLEKSNLYLKSKYRCHCNETEQTTTHCTVFALSQANNSCYSQSCDHAHDTFCEGTDEKLYLTIQNFYI</sequence>
<comment type="caution">
    <text evidence="1">The sequence shown here is derived from an EMBL/GenBank/DDBJ whole genome shotgun (WGS) entry which is preliminary data.</text>
</comment>
<gene>
    <name evidence="1" type="ORF">SEV965_LOCUS37683</name>
</gene>
<reference evidence="1" key="1">
    <citation type="submission" date="2021-02" db="EMBL/GenBank/DDBJ databases">
        <authorList>
            <person name="Nowell W R."/>
        </authorList>
    </citation>
    <scope>NUCLEOTIDE SEQUENCE</scope>
</reference>
<feature type="non-terminal residue" evidence="1">
    <location>
        <position position="1"/>
    </location>
</feature>